<dbReference type="RefSeq" id="WP_102969289.1">
    <property type="nucleotide sequence ID" value="NZ_POSM01000030.1"/>
</dbReference>
<organism evidence="1 2">
    <name type="scientific">Vibrio diazotrophicus</name>
    <dbReference type="NCBI Taxonomy" id="685"/>
    <lineage>
        <taxon>Bacteria</taxon>
        <taxon>Pseudomonadati</taxon>
        <taxon>Pseudomonadota</taxon>
        <taxon>Gammaproteobacteria</taxon>
        <taxon>Vibrionales</taxon>
        <taxon>Vibrionaceae</taxon>
        <taxon>Vibrio</taxon>
    </lineage>
</organism>
<protein>
    <submittedName>
        <fullName evidence="1">Uncharacterized protein</fullName>
    </submittedName>
</protein>
<dbReference type="EMBL" id="POSM01000030">
    <property type="protein sequence ID" value="PNH99388.1"/>
    <property type="molecule type" value="Genomic_DNA"/>
</dbReference>
<keyword evidence="2" id="KW-1185">Reference proteome</keyword>
<comment type="caution">
    <text evidence="1">The sequence shown here is derived from an EMBL/GenBank/DDBJ whole genome shotgun (WGS) entry which is preliminary data.</text>
</comment>
<dbReference type="Proteomes" id="UP000236547">
    <property type="component" value="Unassembled WGS sequence"/>
</dbReference>
<accession>A0ABX4W6K9</accession>
<evidence type="ECO:0000313" key="1">
    <source>
        <dbReference type="EMBL" id="PNH99388.1"/>
    </source>
</evidence>
<gene>
    <name evidence="1" type="ORF">C1O25_17475</name>
</gene>
<sequence length="260" mass="29550">MHIGLLIVYEINLTIIGLCMDAETYVKELLENHFGLKVEKIPAGETKTPDFLVQAENEEYLIEVKEKEAHPELEKAKEKAFQQEELFQVSESLKTKSVLQNVVRDGKRQIQAFVTNEATFRVLWIHCTGVGYDATVEQIITGLYGSETIVDFSSEDAFSGICYYFGHSQFFKFKDSLDAVLVSNVKSEVILCLNNLSPRYEQIKNSQLVLKMEKGVRDPVEEAKSGKAFLVDSEVDRGKPEEVLEFLRIPIYLNIHSGFI</sequence>
<name>A0ABX4W6K9_VIBDI</name>
<proteinExistence type="predicted"/>
<reference evidence="1 2" key="1">
    <citation type="submission" date="2018-01" db="EMBL/GenBank/DDBJ databases">
        <title>Draft genome sequences of six Vibrio diazotrophicus strains isolated from deep-sea sediments of the Baltic Sea.</title>
        <authorList>
            <person name="Castillo D."/>
            <person name="Vandieken V."/>
            <person name="Chiang O."/>
            <person name="Middelboe M."/>
        </authorList>
    </citation>
    <scope>NUCLEOTIDE SEQUENCE [LARGE SCALE GENOMIC DNA]</scope>
    <source>
        <strain evidence="1 2">65.10M</strain>
    </source>
</reference>
<evidence type="ECO:0000313" key="2">
    <source>
        <dbReference type="Proteomes" id="UP000236547"/>
    </source>
</evidence>